<keyword evidence="3" id="KW-1185">Reference proteome</keyword>
<evidence type="ECO:0000256" key="1">
    <source>
        <dbReference type="SAM" id="SignalP"/>
    </source>
</evidence>
<dbReference type="OrthoDB" id="8653499at2"/>
<sequence>MFRLISLIMLMLWSASPALATLPRMNSLVIKSEAGLTRACIRNELCAEIVPAQAGCESEVCASGEAGGKVLSLTGTQRNPVYSSYRLAELASPNEDASLQLWPKLIRFGDGILAGAETKLHNMYSGGGASSTTLHLIAFLPGQAPFRVLSIPQHASALIRACFSEQNMKQRAGACHDEYHFDASLILAGTSAAKMPVLRYRSKATTFPGPVSRYKDSLAGRALRKRDIITVTDPQCSYQRLYRFDLATRTYVANKPEPDCSNYTMP</sequence>
<organism evidence="2 3">
    <name type="scientific">Iodobacter ciconiae</name>
    <dbReference type="NCBI Taxonomy" id="2496266"/>
    <lineage>
        <taxon>Bacteria</taxon>
        <taxon>Pseudomonadati</taxon>
        <taxon>Pseudomonadota</taxon>
        <taxon>Betaproteobacteria</taxon>
        <taxon>Neisseriales</taxon>
        <taxon>Chitinibacteraceae</taxon>
        <taxon>Iodobacter</taxon>
    </lineage>
</organism>
<keyword evidence="1" id="KW-0732">Signal</keyword>
<dbReference type="KEGG" id="iod:EJO50_06830"/>
<dbReference type="EMBL" id="CP034433">
    <property type="protein sequence ID" value="AZN36220.1"/>
    <property type="molecule type" value="Genomic_DNA"/>
</dbReference>
<protein>
    <submittedName>
        <fullName evidence="2">Uncharacterized protein</fullName>
    </submittedName>
</protein>
<accession>A0A3S8ZRT2</accession>
<dbReference type="AlphaFoldDB" id="A0A3S8ZRT2"/>
<proteinExistence type="predicted"/>
<reference evidence="2 3" key="1">
    <citation type="submission" date="2018-12" db="EMBL/GenBank/DDBJ databases">
        <title>Complete genome sequence of Iodobacter sp. H11R3.</title>
        <authorList>
            <person name="Bae J.-W."/>
        </authorList>
    </citation>
    <scope>NUCLEOTIDE SEQUENCE [LARGE SCALE GENOMIC DNA]</scope>
    <source>
        <strain evidence="2 3">H11R3</strain>
    </source>
</reference>
<evidence type="ECO:0000313" key="2">
    <source>
        <dbReference type="EMBL" id="AZN36220.1"/>
    </source>
</evidence>
<gene>
    <name evidence="2" type="ORF">EJO50_06830</name>
</gene>
<dbReference type="Proteomes" id="UP000282438">
    <property type="component" value="Chromosome"/>
</dbReference>
<evidence type="ECO:0000313" key="3">
    <source>
        <dbReference type="Proteomes" id="UP000282438"/>
    </source>
</evidence>
<feature type="chain" id="PRO_5019370132" evidence="1">
    <location>
        <begin position="21"/>
        <end position="266"/>
    </location>
</feature>
<feature type="signal peptide" evidence="1">
    <location>
        <begin position="1"/>
        <end position="20"/>
    </location>
</feature>
<dbReference type="RefSeq" id="WP_125972694.1">
    <property type="nucleotide sequence ID" value="NZ_CP034433.1"/>
</dbReference>
<name>A0A3S8ZRT2_9NEIS</name>